<dbReference type="STRING" id="318479.A0A0N4U584"/>
<sequence length="416" mass="46881">MSRNARRTTSKSESIGDGDMEFVDISICSVTGQTWTEQISRFESVASLKEKIWNRCGILPYHQGLVFGGELLTHANGQEFLYDLGIRQNSVVRLAIVPRSGPLALSPRTAITFSSHAILTSSRNNGSVNDSKSEVKCLNERYWDRKQRIFYDLCDFGQQISSDSPDFELANNQQINKRHIVSAPEDTSAKESSAGETECEEHANYSYEADDSSPKVFKYESSVTNRNEGMSARDRLLLLMNSRALSPSTDVNTHSEDGSELSSGVVICELNNAFKRLRVRRKHHAVGTASTMMQKNRTRNCCLNVYIYFNLKSIINYNLKFQGSDVTSSDDDRPCLKKHHECNMACSSSSRRNFAVARAQKYIGYQSQYRCYACAVKLSTISSASQCRCGKILCIRHRPAEMHMCTRIRKLQNVSD</sequence>
<reference evidence="6" key="1">
    <citation type="submission" date="2017-02" db="UniProtKB">
        <authorList>
            <consortium name="WormBaseParasite"/>
        </authorList>
    </citation>
    <scope>IDENTIFICATION</scope>
</reference>
<dbReference type="OrthoDB" id="756206at2759"/>
<dbReference type="InterPro" id="IPR035896">
    <property type="entry name" value="AN1-like_Znf"/>
</dbReference>
<evidence type="ECO:0000259" key="2">
    <source>
        <dbReference type="PROSITE" id="PS50053"/>
    </source>
</evidence>
<feature type="domain" description="Ubiquitin-like" evidence="2">
    <location>
        <begin position="23"/>
        <end position="101"/>
    </location>
</feature>
<dbReference type="EMBL" id="UYYG01001155">
    <property type="protein sequence ID" value="VDN56381.1"/>
    <property type="molecule type" value="Genomic_DNA"/>
</dbReference>
<dbReference type="CDD" id="cd17039">
    <property type="entry name" value="Ubl_ubiquitin_like"/>
    <property type="match status" value="1"/>
</dbReference>
<dbReference type="AlphaFoldDB" id="A0A0N4U584"/>
<name>A0A0N4U584_DRAME</name>
<keyword evidence="5" id="KW-1185">Reference proteome</keyword>
<dbReference type="InterPro" id="IPR000626">
    <property type="entry name" value="Ubiquitin-like_dom"/>
</dbReference>
<dbReference type="Gene3D" id="4.10.1110.10">
    <property type="entry name" value="AN1-like Zinc finger"/>
    <property type="match status" value="1"/>
</dbReference>
<evidence type="ECO:0000313" key="6">
    <source>
        <dbReference type="WBParaSite" id="DME_0000199401-mRNA-1"/>
    </source>
</evidence>
<dbReference type="SUPFAM" id="SSF118310">
    <property type="entry name" value="AN1-like Zinc finger"/>
    <property type="match status" value="1"/>
</dbReference>
<dbReference type="Gene3D" id="3.10.20.90">
    <property type="entry name" value="Phosphatidylinositol 3-kinase Catalytic Subunit, Chain A, domain 1"/>
    <property type="match status" value="1"/>
</dbReference>
<feature type="region of interest" description="Disordered" evidence="1">
    <location>
        <begin position="184"/>
        <end position="205"/>
    </location>
</feature>
<dbReference type="Proteomes" id="UP000274756">
    <property type="component" value="Unassembled WGS sequence"/>
</dbReference>
<protein>
    <submittedName>
        <fullName evidence="6">Ubiquitin-like domain-containing protein</fullName>
    </submittedName>
</protein>
<dbReference type="WBParaSite" id="DME_0000199401-mRNA-1">
    <property type="protein sequence ID" value="DME_0000199401-mRNA-1"/>
    <property type="gene ID" value="DME_0000199401"/>
</dbReference>
<evidence type="ECO:0000313" key="3">
    <source>
        <dbReference type="EMBL" id="VDN56381.1"/>
    </source>
</evidence>
<dbReference type="SUPFAM" id="SSF54236">
    <property type="entry name" value="Ubiquitin-like"/>
    <property type="match status" value="1"/>
</dbReference>
<dbReference type="Proteomes" id="UP000038040">
    <property type="component" value="Unplaced"/>
</dbReference>
<dbReference type="PROSITE" id="PS50053">
    <property type="entry name" value="UBIQUITIN_2"/>
    <property type="match status" value="1"/>
</dbReference>
<organism evidence="4 6">
    <name type="scientific">Dracunculus medinensis</name>
    <name type="common">Guinea worm</name>
    <dbReference type="NCBI Taxonomy" id="318479"/>
    <lineage>
        <taxon>Eukaryota</taxon>
        <taxon>Metazoa</taxon>
        <taxon>Ecdysozoa</taxon>
        <taxon>Nematoda</taxon>
        <taxon>Chromadorea</taxon>
        <taxon>Rhabditida</taxon>
        <taxon>Spirurina</taxon>
        <taxon>Dracunculoidea</taxon>
        <taxon>Dracunculidae</taxon>
        <taxon>Dracunculus</taxon>
    </lineage>
</organism>
<proteinExistence type="predicted"/>
<evidence type="ECO:0000313" key="4">
    <source>
        <dbReference type="Proteomes" id="UP000038040"/>
    </source>
</evidence>
<reference evidence="3 5" key="2">
    <citation type="submission" date="2018-11" db="EMBL/GenBank/DDBJ databases">
        <authorList>
            <consortium name="Pathogen Informatics"/>
        </authorList>
    </citation>
    <scope>NUCLEOTIDE SEQUENCE [LARGE SCALE GENOMIC DNA]</scope>
</reference>
<gene>
    <name evidence="3" type="ORF">DME_LOCUS6354</name>
</gene>
<evidence type="ECO:0000313" key="5">
    <source>
        <dbReference type="Proteomes" id="UP000274756"/>
    </source>
</evidence>
<accession>A0A0N4U584</accession>
<dbReference type="InterPro" id="IPR029071">
    <property type="entry name" value="Ubiquitin-like_domsf"/>
</dbReference>
<evidence type="ECO:0000256" key="1">
    <source>
        <dbReference type="SAM" id="MobiDB-lite"/>
    </source>
</evidence>